<dbReference type="InterPro" id="IPR023048">
    <property type="entry name" value="NADH:quinone_OxRdtase_FMN_depd"/>
</dbReference>
<dbReference type="GO" id="GO:0016655">
    <property type="term" value="F:oxidoreductase activity, acting on NAD(P)H, quinone or similar compound as acceptor"/>
    <property type="evidence" value="ECO:0007669"/>
    <property type="project" value="InterPro"/>
</dbReference>
<sequence length="201" mass="21267">MKLLHIDSSILGGYSATRQLSVAIVDRYRQKHPDLDVTSLDLAAHPLPHLDGEALSFLGKNLTEDAASNKDLVAGAKALSDFKEADILVLGVPMYNFGIPSQLKAWIDRIAIAGQTFRYGANGVEGLAGGKTVILAVARGGIYSEGTQQAAFEHQVTYLKAVLGFLGVTDVKVIEAEGLAVNGGNDRPRILAEAESVIAAL</sequence>
<dbReference type="Gene3D" id="3.40.50.360">
    <property type="match status" value="1"/>
</dbReference>
<evidence type="ECO:0000313" key="8">
    <source>
        <dbReference type="EMBL" id="OAJ66081.1"/>
    </source>
</evidence>
<feature type="binding site" evidence="6">
    <location>
        <begin position="94"/>
        <end position="97"/>
    </location>
    <ligand>
        <name>FMN</name>
        <dbReference type="ChEBI" id="CHEBI:58210"/>
    </ligand>
</feature>
<dbReference type="GO" id="GO:0010181">
    <property type="term" value="F:FMN binding"/>
    <property type="evidence" value="ECO:0007669"/>
    <property type="project" value="UniProtKB-UniRule"/>
</dbReference>
<comment type="subunit">
    <text evidence="6">Homodimer.</text>
</comment>
<dbReference type="PANTHER" id="PTHR43741:SF4">
    <property type="entry name" value="FMN-DEPENDENT NADH:QUINONE OXIDOREDUCTASE"/>
    <property type="match status" value="1"/>
</dbReference>
<name>A0A1B6VFT0_9PROT</name>
<dbReference type="SUPFAM" id="SSF52218">
    <property type="entry name" value="Flavoproteins"/>
    <property type="match status" value="1"/>
</dbReference>
<keyword evidence="3 6" id="KW-0560">Oxidoreductase</keyword>
<evidence type="ECO:0000256" key="6">
    <source>
        <dbReference type="HAMAP-Rule" id="MF_01216"/>
    </source>
</evidence>
<dbReference type="OrthoDB" id="9787136at2"/>
<dbReference type="Pfam" id="PF02525">
    <property type="entry name" value="Flavodoxin_2"/>
    <property type="match status" value="1"/>
</dbReference>
<dbReference type="Proteomes" id="UP000077786">
    <property type="component" value="Unassembled WGS sequence"/>
</dbReference>
<organism evidence="8 9">
    <name type="scientific">Gluconobacter cerinus</name>
    <dbReference type="NCBI Taxonomy" id="38307"/>
    <lineage>
        <taxon>Bacteria</taxon>
        <taxon>Pseudomonadati</taxon>
        <taxon>Pseudomonadota</taxon>
        <taxon>Alphaproteobacteria</taxon>
        <taxon>Acetobacterales</taxon>
        <taxon>Acetobacteraceae</taxon>
        <taxon>Gluconobacter</taxon>
    </lineage>
</organism>
<dbReference type="InterPro" id="IPR003680">
    <property type="entry name" value="Flavodoxin_fold"/>
</dbReference>
<keyword evidence="4 6" id="KW-0520">NAD</keyword>
<dbReference type="InterPro" id="IPR050104">
    <property type="entry name" value="FMN-dep_NADH:Q_OxRdtase_AzoR1"/>
</dbReference>
<evidence type="ECO:0000256" key="3">
    <source>
        <dbReference type="ARBA" id="ARBA00023002"/>
    </source>
</evidence>
<comment type="function">
    <text evidence="6">Quinone reductase that provides resistance to thiol-specific stress caused by electrophilic quinones.</text>
</comment>
<dbReference type="PANTHER" id="PTHR43741">
    <property type="entry name" value="FMN-DEPENDENT NADH-AZOREDUCTASE 1"/>
    <property type="match status" value="1"/>
</dbReference>
<keyword evidence="2 6" id="KW-0288">FMN</keyword>
<accession>A0A1B6VFT0</accession>
<comment type="caution">
    <text evidence="8">The sequence shown here is derived from an EMBL/GenBank/DDBJ whole genome shotgun (WGS) entry which is preliminary data.</text>
</comment>
<feature type="binding site" evidence="6">
    <location>
        <position position="9"/>
    </location>
    <ligand>
        <name>FMN</name>
        <dbReference type="ChEBI" id="CHEBI:58210"/>
    </ligand>
</feature>
<feature type="domain" description="Flavodoxin-like fold" evidence="7">
    <location>
        <begin position="1"/>
        <end position="198"/>
    </location>
</feature>
<protein>
    <recommendedName>
        <fullName evidence="6">FMN dependent NADH:quinone oxidoreductase</fullName>
        <ecNumber evidence="6">1.6.5.-</ecNumber>
    </recommendedName>
    <alternativeName>
        <fullName evidence="6">Azo-dye reductase</fullName>
    </alternativeName>
    <alternativeName>
        <fullName evidence="6">FMN-dependent NADH-azo compound oxidoreductase</fullName>
    </alternativeName>
    <alternativeName>
        <fullName evidence="6">FMN-dependent NADH-azoreductase</fullName>
        <ecNumber evidence="6">1.7.1.17</ecNumber>
    </alternativeName>
</protein>
<dbReference type="EC" id="1.7.1.17" evidence="6"/>
<dbReference type="HAMAP" id="MF_01216">
    <property type="entry name" value="Azoreductase_type1"/>
    <property type="match status" value="1"/>
</dbReference>
<dbReference type="InterPro" id="IPR029039">
    <property type="entry name" value="Flavoprotein-like_sf"/>
</dbReference>
<proteinExistence type="inferred from homology"/>
<evidence type="ECO:0000256" key="2">
    <source>
        <dbReference type="ARBA" id="ARBA00022643"/>
    </source>
</evidence>
<dbReference type="EC" id="1.6.5.-" evidence="6"/>
<evidence type="ECO:0000313" key="9">
    <source>
        <dbReference type="Proteomes" id="UP000077786"/>
    </source>
</evidence>
<dbReference type="PATRIC" id="fig|38307.3.peg.3488"/>
<comment type="caution">
    <text evidence="6">Lacks conserved residue(s) required for the propagation of feature annotation.</text>
</comment>
<evidence type="ECO:0000259" key="7">
    <source>
        <dbReference type="Pfam" id="PF02525"/>
    </source>
</evidence>
<dbReference type="GO" id="GO:0009055">
    <property type="term" value="F:electron transfer activity"/>
    <property type="evidence" value="ECO:0007669"/>
    <property type="project" value="UniProtKB-UniRule"/>
</dbReference>
<dbReference type="RefSeq" id="WP_064275656.1">
    <property type="nucleotide sequence ID" value="NZ_LUTU01000023.1"/>
</dbReference>
<dbReference type="AlphaFoldDB" id="A0A1B6VFT0"/>
<comment type="similarity">
    <text evidence="6">Belongs to the azoreductase type 1 family.</text>
</comment>
<dbReference type="GO" id="GO:0016652">
    <property type="term" value="F:oxidoreductase activity, acting on NAD(P)H as acceptor"/>
    <property type="evidence" value="ECO:0007669"/>
    <property type="project" value="UniProtKB-UniRule"/>
</dbReference>
<reference evidence="8 9" key="1">
    <citation type="submission" date="2016-03" db="EMBL/GenBank/DDBJ databases">
        <title>Draft genome sequence of Gluconobacter cerinus strain CECT 9110.</title>
        <authorList>
            <person name="Sainz F."/>
            <person name="Mas A."/>
            <person name="Torija M.J."/>
        </authorList>
    </citation>
    <scope>NUCLEOTIDE SEQUENCE [LARGE SCALE GENOMIC DNA]</scope>
    <source>
        <strain evidence="8 9">CECT 9110</strain>
    </source>
</reference>
<evidence type="ECO:0000256" key="5">
    <source>
        <dbReference type="ARBA" id="ARBA00048542"/>
    </source>
</evidence>
<evidence type="ECO:0000256" key="4">
    <source>
        <dbReference type="ARBA" id="ARBA00023027"/>
    </source>
</evidence>
<gene>
    <name evidence="6" type="primary">azoR</name>
    <name evidence="8" type="ORF">A0123_03329</name>
</gene>
<comment type="catalytic activity">
    <reaction evidence="6">
        <text>2 a quinone + NADH + H(+) = 2 a 1,4-benzosemiquinone + NAD(+)</text>
        <dbReference type="Rhea" id="RHEA:65952"/>
        <dbReference type="ChEBI" id="CHEBI:15378"/>
        <dbReference type="ChEBI" id="CHEBI:57540"/>
        <dbReference type="ChEBI" id="CHEBI:57945"/>
        <dbReference type="ChEBI" id="CHEBI:132124"/>
        <dbReference type="ChEBI" id="CHEBI:134225"/>
    </reaction>
</comment>
<dbReference type="EMBL" id="LUTU01000023">
    <property type="protein sequence ID" value="OAJ66081.1"/>
    <property type="molecule type" value="Genomic_DNA"/>
</dbReference>
<comment type="function">
    <text evidence="6">Also exhibits azoreductase activity. Catalyzes the reductive cleavage of the azo bond in aromatic azo compounds to the corresponding amines.</text>
</comment>
<keyword evidence="1 6" id="KW-0285">Flavoprotein</keyword>
<comment type="cofactor">
    <cofactor evidence="6">
        <name>FMN</name>
        <dbReference type="ChEBI" id="CHEBI:58210"/>
    </cofactor>
    <text evidence="6">Binds 1 FMN per subunit.</text>
</comment>
<comment type="catalytic activity">
    <reaction evidence="5">
        <text>N,N-dimethyl-1,4-phenylenediamine + anthranilate + 2 NAD(+) = 2-(4-dimethylaminophenyl)diazenylbenzoate + 2 NADH + 2 H(+)</text>
        <dbReference type="Rhea" id="RHEA:55872"/>
        <dbReference type="ChEBI" id="CHEBI:15378"/>
        <dbReference type="ChEBI" id="CHEBI:15783"/>
        <dbReference type="ChEBI" id="CHEBI:16567"/>
        <dbReference type="ChEBI" id="CHEBI:57540"/>
        <dbReference type="ChEBI" id="CHEBI:57945"/>
        <dbReference type="ChEBI" id="CHEBI:71579"/>
        <dbReference type="EC" id="1.7.1.17"/>
    </reaction>
    <physiologicalReaction direction="right-to-left" evidence="5">
        <dbReference type="Rhea" id="RHEA:55874"/>
    </physiologicalReaction>
</comment>
<evidence type="ECO:0000256" key="1">
    <source>
        <dbReference type="ARBA" id="ARBA00022630"/>
    </source>
</evidence>